<evidence type="ECO:0000313" key="3">
    <source>
        <dbReference type="EMBL" id="OHT12444.1"/>
    </source>
</evidence>
<name>A0A1J4KRK4_9EUKA</name>
<dbReference type="VEuPathDB" id="TrichDB:TRFO_17719"/>
<dbReference type="AlphaFoldDB" id="A0A1J4KRK4"/>
<accession>A0A1J4KRK4</accession>
<feature type="domain" description="Cyclic nucleotide-binding" evidence="2">
    <location>
        <begin position="78"/>
        <end position="153"/>
    </location>
</feature>
<dbReference type="SUPFAM" id="SSF51206">
    <property type="entry name" value="cAMP-binding domain-like"/>
    <property type="match status" value="2"/>
</dbReference>
<keyword evidence="4" id="KW-1185">Reference proteome</keyword>
<dbReference type="PANTHER" id="PTHR23011:SF28">
    <property type="entry name" value="CYCLIC NUCLEOTIDE-BINDING DOMAIN CONTAINING PROTEIN"/>
    <property type="match status" value="1"/>
</dbReference>
<dbReference type="PROSITE" id="PS50042">
    <property type="entry name" value="CNMP_BINDING_3"/>
    <property type="match status" value="1"/>
</dbReference>
<dbReference type="RefSeq" id="XP_068365580.1">
    <property type="nucleotide sequence ID" value="XM_068499747.1"/>
</dbReference>
<evidence type="ECO:0000256" key="1">
    <source>
        <dbReference type="SAM" id="MobiDB-lite"/>
    </source>
</evidence>
<dbReference type="GeneID" id="94834451"/>
<proteinExistence type="predicted"/>
<evidence type="ECO:0000313" key="4">
    <source>
        <dbReference type="Proteomes" id="UP000179807"/>
    </source>
</evidence>
<dbReference type="InterPro" id="IPR000595">
    <property type="entry name" value="cNMP-bd_dom"/>
</dbReference>
<feature type="compositionally biased region" description="Polar residues" evidence="1">
    <location>
        <begin position="139"/>
        <end position="155"/>
    </location>
</feature>
<dbReference type="Proteomes" id="UP000179807">
    <property type="component" value="Unassembled WGS sequence"/>
</dbReference>
<organism evidence="3 4">
    <name type="scientific">Tritrichomonas foetus</name>
    <dbReference type="NCBI Taxonomy" id="1144522"/>
    <lineage>
        <taxon>Eukaryota</taxon>
        <taxon>Metamonada</taxon>
        <taxon>Parabasalia</taxon>
        <taxon>Tritrichomonadida</taxon>
        <taxon>Tritrichomonadidae</taxon>
        <taxon>Tritrichomonas</taxon>
    </lineage>
</organism>
<dbReference type="InterPro" id="IPR014710">
    <property type="entry name" value="RmlC-like_jellyroll"/>
</dbReference>
<protein>
    <recommendedName>
        <fullName evidence="2">Cyclic nucleotide-binding domain-containing protein</fullName>
    </recommendedName>
</protein>
<comment type="caution">
    <text evidence="3">The sequence shown here is derived from an EMBL/GenBank/DDBJ whole genome shotgun (WGS) entry which is preliminary data.</text>
</comment>
<sequence length="511" mass="60095">MEQTKKCSASSKFLSHSKRLGKIIIVPRPTPPHSSKSKNTGMNLEAFNTLPSMRKQWHVDSILSVMTKWPSFTKLAQNDEEYRSLCKMMNFHLIKANSIVYRAGDEYEGIFIVYSGRIQIFKENDQISQDNEKMKNHENTNNSYDSDSLMSQNFTDESKNEQNENQKIVKTNQNNEAFRSFLSFSKMRMSQTHQSPENTKDLTIKNDWEISLDTLYTLKNQFGIEKEFTLVDVKNPQDEFGFDNIDKCRPYENTALAVEDTYLIIISKEVYKMTLGFIREKDMQKKVDFLKNIKELSPISDQKEFYLNLAEKMYSKKLEKGKIFTKLCKGWIFIQSGCLVKRKRIDFNNHTIYNDDQNNSINVEIPNGETLIQTEEFHENHLIPDPSLSKEYKNEHYSLKAVDDTLLYIIDIDDIQNILPFEFRREIEKIIYKGNSDDELVKKWLEIEKSIRWKIFKDDCVKGAKLYAKQEQFDQNGGFPYRKPCPPKPLKDFKTHKISPRMRAYRSLRSD</sequence>
<reference evidence="3" key="1">
    <citation type="submission" date="2016-10" db="EMBL/GenBank/DDBJ databases">
        <authorList>
            <person name="Benchimol M."/>
            <person name="Almeida L.G."/>
            <person name="Vasconcelos A.T."/>
            <person name="Perreira-Neves A."/>
            <person name="Rosa I.A."/>
            <person name="Tasca T."/>
            <person name="Bogo M.R."/>
            <person name="de Souza W."/>
        </authorList>
    </citation>
    <scope>NUCLEOTIDE SEQUENCE [LARGE SCALE GENOMIC DNA]</scope>
    <source>
        <strain evidence="3">K</strain>
    </source>
</reference>
<evidence type="ECO:0000259" key="2">
    <source>
        <dbReference type="PROSITE" id="PS50042"/>
    </source>
</evidence>
<dbReference type="Gene3D" id="2.60.120.10">
    <property type="entry name" value="Jelly Rolls"/>
    <property type="match status" value="1"/>
</dbReference>
<feature type="region of interest" description="Disordered" evidence="1">
    <location>
        <begin position="135"/>
        <end position="170"/>
    </location>
</feature>
<dbReference type="InterPro" id="IPR018490">
    <property type="entry name" value="cNMP-bd_dom_sf"/>
</dbReference>
<dbReference type="PANTHER" id="PTHR23011">
    <property type="entry name" value="CYCLIC NUCLEOTIDE-BINDING DOMAIN CONTAINING PROTEIN"/>
    <property type="match status" value="1"/>
</dbReference>
<gene>
    <name evidence="3" type="ORF">TRFO_17719</name>
</gene>
<dbReference type="EMBL" id="MLAK01000563">
    <property type="protein sequence ID" value="OHT12444.1"/>
    <property type="molecule type" value="Genomic_DNA"/>
</dbReference>